<dbReference type="GO" id="GO:0005886">
    <property type="term" value="C:plasma membrane"/>
    <property type="evidence" value="ECO:0007669"/>
    <property type="project" value="UniProtKB-SubCell"/>
</dbReference>
<dbReference type="InterPro" id="IPR049031">
    <property type="entry name" value="T2SSK_SAM-like_1st"/>
</dbReference>
<dbReference type="EMBL" id="RQXV01000017">
    <property type="protein sequence ID" value="RRC96790.1"/>
    <property type="molecule type" value="Genomic_DNA"/>
</dbReference>
<evidence type="ECO:0000256" key="1">
    <source>
        <dbReference type="ARBA" id="ARBA00004533"/>
    </source>
</evidence>
<keyword evidence="6" id="KW-0812">Transmembrane</keyword>
<evidence type="ECO:0000259" key="11">
    <source>
        <dbReference type="Pfam" id="PF21687"/>
    </source>
</evidence>
<dbReference type="PANTHER" id="PTHR38831:SF2">
    <property type="entry name" value="TYPE II SECRETION SYSTEM PROTEIN K"/>
    <property type="match status" value="1"/>
</dbReference>
<dbReference type="Proteomes" id="UP000267535">
    <property type="component" value="Unassembled WGS sequence"/>
</dbReference>
<keyword evidence="3 10" id="KW-0813">Transport</keyword>
<dbReference type="AlphaFoldDB" id="A0A3P1SII0"/>
<evidence type="ECO:0000256" key="9">
    <source>
        <dbReference type="ARBA" id="ARBA00023136"/>
    </source>
</evidence>
<reference evidence="12 13" key="1">
    <citation type="submission" date="2018-11" db="EMBL/GenBank/DDBJ databases">
        <title>The draft genome sequence of Amphritea balenae JAMM 1525T.</title>
        <authorList>
            <person name="Fang Z."/>
            <person name="Zhang Y."/>
            <person name="Han X."/>
        </authorList>
    </citation>
    <scope>NUCLEOTIDE SEQUENCE [LARGE SCALE GENOMIC DNA]</scope>
    <source>
        <strain evidence="12 13">JAMM 1525</strain>
    </source>
</reference>
<keyword evidence="7" id="KW-0653">Protein transport</keyword>
<evidence type="ECO:0000256" key="5">
    <source>
        <dbReference type="ARBA" id="ARBA00022519"/>
    </source>
</evidence>
<accession>A0A3P1SII0</accession>
<organism evidence="12 13">
    <name type="scientific">Amphritea balenae</name>
    <dbReference type="NCBI Taxonomy" id="452629"/>
    <lineage>
        <taxon>Bacteria</taxon>
        <taxon>Pseudomonadati</taxon>
        <taxon>Pseudomonadota</taxon>
        <taxon>Gammaproteobacteria</taxon>
        <taxon>Oceanospirillales</taxon>
        <taxon>Oceanospirillaceae</taxon>
        <taxon>Amphritea</taxon>
    </lineage>
</organism>
<evidence type="ECO:0000256" key="4">
    <source>
        <dbReference type="ARBA" id="ARBA00022475"/>
    </source>
</evidence>
<comment type="similarity">
    <text evidence="2 10">Belongs to the GSP K family.</text>
</comment>
<evidence type="ECO:0000256" key="3">
    <source>
        <dbReference type="ARBA" id="ARBA00022448"/>
    </source>
</evidence>
<dbReference type="PIRSF" id="PIRSF002786">
    <property type="entry name" value="XcpX"/>
    <property type="match status" value="1"/>
</dbReference>
<evidence type="ECO:0000256" key="2">
    <source>
        <dbReference type="ARBA" id="ARBA00007246"/>
    </source>
</evidence>
<dbReference type="GO" id="GO:0009306">
    <property type="term" value="P:protein secretion"/>
    <property type="evidence" value="ECO:0007669"/>
    <property type="project" value="InterPro"/>
</dbReference>
<dbReference type="PANTHER" id="PTHR38831">
    <property type="entry name" value="TYPE II SECRETION SYSTEM PROTEIN K"/>
    <property type="match status" value="1"/>
</dbReference>
<keyword evidence="9 10" id="KW-0472">Membrane</keyword>
<keyword evidence="5 10" id="KW-0997">Cell inner membrane</keyword>
<evidence type="ECO:0000313" key="13">
    <source>
        <dbReference type="Proteomes" id="UP000267535"/>
    </source>
</evidence>
<comment type="caution">
    <text evidence="12">The sequence shown here is derived from an EMBL/GenBank/DDBJ whole genome shotgun (WGS) entry which is preliminary data.</text>
</comment>
<dbReference type="RefSeq" id="WP_124928012.1">
    <property type="nucleotide sequence ID" value="NZ_BMOH01000009.1"/>
</dbReference>
<dbReference type="SUPFAM" id="SSF158544">
    <property type="entry name" value="GspK insert domain-like"/>
    <property type="match status" value="1"/>
</dbReference>
<evidence type="ECO:0000256" key="7">
    <source>
        <dbReference type="ARBA" id="ARBA00022927"/>
    </source>
</evidence>
<evidence type="ECO:0000256" key="8">
    <source>
        <dbReference type="ARBA" id="ARBA00022989"/>
    </source>
</evidence>
<protein>
    <recommendedName>
        <fullName evidence="10">Type II secretion system protein K</fullName>
    </recommendedName>
</protein>
<evidence type="ECO:0000256" key="10">
    <source>
        <dbReference type="PIRNR" id="PIRNR002786"/>
    </source>
</evidence>
<name>A0A3P1SII0_9GAMM</name>
<evidence type="ECO:0000256" key="6">
    <source>
        <dbReference type="ARBA" id="ARBA00022692"/>
    </source>
</evidence>
<comment type="subcellular location">
    <subcellularLocation>
        <location evidence="1 10">Cell inner membrane</location>
    </subcellularLocation>
</comment>
<keyword evidence="4 10" id="KW-1003">Cell membrane</keyword>
<dbReference type="Gene3D" id="1.10.40.60">
    <property type="entry name" value="EpsJ-like"/>
    <property type="match status" value="1"/>
</dbReference>
<keyword evidence="8" id="KW-1133">Transmembrane helix</keyword>
<gene>
    <name evidence="12" type="ORF">EHS89_20350</name>
</gene>
<dbReference type="InterPro" id="IPR038072">
    <property type="entry name" value="GspK_central_sf"/>
</dbReference>
<keyword evidence="13" id="KW-1185">Reference proteome</keyword>
<feature type="domain" description="T2SS protein K first SAM-like" evidence="11">
    <location>
        <begin position="114"/>
        <end position="202"/>
    </location>
</feature>
<dbReference type="OrthoDB" id="9181871at2"/>
<dbReference type="InterPro" id="IPR005628">
    <property type="entry name" value="GspK"/>
</dbReference>
<proteinExistence type="inferred from homology"/>
<sequence length="314" mass="34866">MLLNRRPKRRLVGASSVRGLALISVLWVLVLLTLIAGTLSANSRSSALMTRNIVQASQARYAAEAGIQWAFWGLLIPPEQTPWIADGSTYQMSLDGIRISAAVEDEYGKIDINIASAEMLQRLLQAADLEAGRAEALADAILDWRDEDDFRRLNGAEDDDYFSAGYSYGAKNAPFDSIDELQRVLGFDKVIFREIRPGITIYSGRQLVNPLVAPKVVLLAFTEQGEGAIDQYIEARRQLHLSGLQPPIEQLSSVYFSTSLKAVNYTIHTQAVIDPRTQSGIAAVVRRQGKQGQRVFKILNVQHEQSYKFSNNEP</sequence>
<evidence type="ECO:0000313" key="12">
    <source>
        <dbReference type="EMBL" id="RRC96790.1"/>
    </source>
</evidence>
<dbReference type="Pfam" id="PF21687">
    <property type="entry name" value="T2SSK_1st"/>
    <property type="match status" value="1"/>
</dbReference>